<name>A0ABT0JS29_9ACTN</name>
<dbReference type="Pfam" id="PF17765">
    <property type="entry name" value="MLTR_LBD"/>
    <property type="match status" value="1"/>
</dbReference>
<reference evidence="3 4" key="1">
    <citation type="submission" date="2022-04" db="EMBL/GenBank/DDBJ databases">
        <title>Genome diversity in the genus Frankia.</title>
        <authorList>
            <person name="Carlos-Shanley C."/>
            <person name="Hahn D."/>
        </authorList>
    </citation>
    <scope>NUCLEOTIDE SEQUENCE [LARGE SCALE GENOMIC DNA]</scope>
    <source>
        <strain evidence="3 4">Ag45/Mut15</strain>
    </source>
</reference>
<keyword evidence="4" id="KW-1185">Reference proteome</keyword>
<protein>
    <submittedName>
        <fullName evidence="3">Helix-turn-helix transcriptional regulator</fullName>
    </submittedName>
</protein>
<dbReference type="SUPFAM" id="SSF47413">
    <property type="entry name" value="lambda repressor-like DNA-binding domains"/>
    <property type="match status" value="1"/>
</dbReference>
<accession>A0ABT0JS29</accession>
<feature type="domain" description="HTH cro/C1-type" evidence="2">
    <location>
        <begin position="26"/>
        <end position="80"/>
    </location>
</feature>
<organism evidence="3 4">
    <name type="scientific">Frankia umida</name>
    <dbReference type="NCBI Taxonomy" id="573489"/>
    <lineage>
        <taxon>Bacteria</taxon>
        <taxon>Bacillati</taxon>
        <taxon>Actinomycetota</taxon>
        <taxon>Actinomycetes</taxon>
        <taxon>Frankiales</taxon>
        <taxon>Frankiaceae</taxon>
        <taxon>Frankia</taxon>
    </lineage>
</organism>
<evidence type="ECO:0000313" key="4">
    <source>
        <dbReference type="Proteomes" id="UP001201873"/>
    </source>
</evidence>
<evidence type="ECO:0000259" key="2">
    <source>
        <dbReference type="PROSITE" id="PS50943"/>
    </source>
</evidence>
<dbReference type="InterPro" id="IPR041413">
    <property type="entry name" value="MLTR_LBD"/>
</dbReference>
<dbReference type="RefSeq" id="WP_248823028.1">
    <property type="nucleotide sequence ID" value="NZ_JALKFT010000001.1"/>
</dbReference>
<comment type="caution">
    <text evidence="3">The sequence shown here is derived from an EMBL/GenBank/DDBJ whole genome shotgun (WGS) entry which is preliminary data.</text>
</comment>
<dbReference type="InterPro" id="IPR001387">
    <property type="entry name" value="Cro/C1-type_HTH"/>
</dbReference>
<dbReference type="Pfam" id="PF13560">
    <property type="entry name" value="HTH_31"/>
    <property type="match status" value="1"/>
</dbReference>
<dbReference type="PANTHER" id="PTHR35010">
    <property type="entry name" value="BLL4672 PROTEIN-RELATED"/>
    <property type="match status" value="1"/>
</dbReference>
<proteinExistence type="predicted"/>
<dbReference type="SMART" id="SM00530">
    <property type="entry name" value="HTH_XRE"/>
    <property type="match status" value="1"/>
</dbReference>
<dbReference type="Proteomes" id="UP001201873">
    <property type="component" value="Unassembled WGS sequence"/>
</dbReference>
<dbReference type="Gene3D" id="1.10.260.40">
    <property type="entry name" value="lambda repressor-like DNA-binding domains"/>
    <property type="match status" value="1"/>
</dbReference>
<feature type="region of interest" description="Disordered" evidence="1">
    <location>
        <begin position="211"/>
        <end position="240"/>
    </location>
</feature>
<dbReference type="InterPro" id="IPR010982">
    <property type="entry name" value="Lambda_DNA-bd_dom_sf"/>
</dbReference>
<feature type="compositionally biased region" description="Polar residues" evidence="1">
    <location>
        <begin position="217"/>
        <end position="232"/>
    </location>
</feature>
<evidence type="ECO:0000313" key="3">
    <source>
        <dbReference type="EMBL" id="MCK9874357.1"/>
    </source>
</evidence>
<sequence>MTSTVGDDRPRAAPRGGTAAGVGALLRQWRQQRRLSQLELALRADSSARHISFVETGKALPSRAMLLRLADHLEVPVRDRNALLLAAGYAPAFTETPLTDPAMAAVRAGLVEFLAACEPNPALVLHGPFDIVMTNRPTQALLTGVAPDLLRPPVNLMRLALHPRGLAPRIVNLPRWREHLLDTLRRSMIAGGPSALHGLYEEVSGYPVPVPVASPGPDSSSWREAGTRSNGTGPPAPPGSHSALALPLCLRVGDRVLTFLSTMTTFNAPTDVTVSELAIELFLPADATTTRTITELVARTDASTPGPQPRS</sequence>
<evidence type="ECO:0000256" key="1">
    <source>
        <dbReference type="SAM" id="MobiDB-lite"/>
    </source>
</evidence>
<dbReference type="EMBL" id="JALKFT010000001">
    <property type="protein sequence ID" value="MCK9874357.1"/>
    <property type="molecule type" value="Genomic_DNA"/>
</dbReference>
<dbReference type="PANTHER" id="PTHR35010:SF4">
    <property type="entry name" value="BLL5781 PROTEIN"/>
    <property type="match status" value="1"/>
</dbReference>
<gene>
    <name evidence="3" type="ORF">MXD59_00915</name>
</gene>
<dbReference type="PROSITE" id="PS50943">
    <property type="entry name" value="HTH_CROC1"/>
    <property type="match status" value="1"/>
</dbReference>
<dbReference type="CDD" id="cd00093">
    <property type="entry name" value="HTH_XRE"/>
    <property type="match status" value="1"/>
</dbReference>